<reference evidence="3 4" key="1">
    <citation type="submission" date="2012-02" db="EMBL/GenBank/DDBJ databases">
        <title>Improved High-Quality Draft genome of Joostella marina DSM 19592.</title>
        <authorList>
            <consortium name="US DOE Joint Genome Institute (JGI-PGF)"/>
            <person name="Lucas S."/>
            <person name="Copeland A."/>
            <person name="Lapidus A."/>
            <person name="Bruce D."/>
            <person name="Goodwin L."/>
            <person name="Pitluck S."/>
            <person name="Peters L."/>
            <person name="Chertkov O."/>
            <person name="Ovchinnikova G."/>
            <person name="Kyrpides N."/>
            <person name="Mavromatis K."/>
            <person name="Detter J.C."/>
            <person name="Han C."/>
            <person name="Land M."/>
            <person name="Hauser L."/>
            <person name="Markowitz V."/>
            <person name="Cheng J.-F."/>
            <person name="Hugenholtz P."/>
            <person name="Woyke T."/>
            <person name="Wu D."/>
            <person name="Tindall B."/>
            <person name="Brambilla E."/>
            <person name="Klenk H.-P."/>
            <person name="Eisen J.A."/>
        </authorList>
    </citation>
    <scope>NUCLEOTIDE SEQUENCE [LARGE SCALE GENOMIC DNA]</scope>
    <source>
        <strain evidence="3 4">DSM 19592</strain>
    </source>
</reference>
<dbReference type="InterPro" id="IPR053148">
    <property type="entry name" value="PD-DEXK-like_domain"/>
</dbReference>
<name>I3C8I3_9FLAO</name>
<feature type="domain" description="YhcG PDDEXK nuclease" evidence="1">
    <location>
        <begin position="186"/>
        <end position="336"/>
    </location>
</feature>
<organism evidence="3 4">
    <name type="scientific">Galbibacter orientalis DSM 19592</name>
    <dbReference type="NCBI Taxonomy" id="926559"/>
    <lineage>
        <taxon>Bacteria</taxon>
        <taxon>Pseudomonadati</taxon>
        <taxon>Bacteroidota</taxon>
        <taxon>Flavobacteriia</taxon>
        <taxon>Flavobacteriales</taxon>
        <taxon>Flavobacteriaceae</taxon>
        <taxon>Galbibacter</taxon>
    </lineage>
</organism>
<sequence length="344" mass="40587">MADKPSNTKFFSQIVDLLQSARNNIVRTINQTMVQTYFEVGKMIVEEEQKGKDRAEYGKSLLQDLSKTLTREFGKGFSVTNIQQMRNFYLTYQKQQTVSVKSEKTIQQTASVEFKLSWSHYLKLMRIDDENERKFYEIEAVKNNWSVRELERQYDSALYTRLILSRDKNKVKELSEKGLVITKPKDAVKDPYILEFLGLPEHSAYSENQLESGLIDKLEHFLLELGNGFTFVARQKRISFDDKHFWIDLVFYNRILRCFVLIDLKIGELKHQDLGQMQMYVNYYDREIRLEDENKTIGMVLCQNKSESVVEYTLPENNEHIFASRYKTVLPSKEELKLLIKQSE</sequence>
<dbReference type="InterPro" id="IPR009362">
    <property type="entry name" value="YhcG_C"/>
</dbReference>
<dbReference type="GO" id="GO:0003676">
    <property type="term" value="F:nucleic acid binding"/>
    <property type="evidence" value="ECO:0007669"/>
    <property type="project" value="InterPro"/>
</dbReference>
<dbReference type="RefSeq" id="WP_008613799.1">
    <property type="nucleotide sequence ID" value="NZ_JH651379.1"/>
</dbReference>
<evidence type="ECO:0000313" key="4">
    <source>
        <dbReference type="Proteomes" id="UP000004690"/>
    </source>
</evidence>
<dbReference type="OrthoDB" id="9801263at2"/>
<evidence type="ECO:0008006" key="5">
    <source>
        <dbReference type="Google" id="ProtNLM"/>
    </source>
</evidence>
<dbReference type="Pfam" id="PF06250">
    <property type="entry name" value="YhcG_C"/>
    <property type="match status" value="1"/>
</dbReference>
<gene>
    <name evidence="3" type="ORF">JoomaDRAFT_2969</name>
</gene>
<accession>I3C8I3</accession>
<dbReference type="STRING" id="926559.JoomaDRAFT_2969"/>
<dbReference type="InterPro" id="IPR011856">
    <property type="entry name" value="tRNA_endonuc-like_dom_sf"/>
</dbReference>
<evidence type="ECO:0000259" key="1">
    <source>
        <dbReference type="Pfam" id="PF06250"/>
    </source>
</evidence>
<protein>
    <recommendedName>
        <fullName evidence="5">DUF1016 domain-containing protein</fullName>
    </recommendedName>
</protein>
<evidence type="ECO:0000259" key="2">
    <source>
        <dbReference type="Pfam" id="PF17761"/>
    </source>
</evidence>
<dbReference type="PANTHER" id="PTHR30547:SF5">
    <property type="entry name" value="NUCLEASE YHCG-RELATED"/>
    <property type="match status" value="1"/>
</dbReference>
<dbReference type="AlphaFoldDB" id="I3C8I3"/>
<dbReference type="PANTHER" id="PTHR30547">
    <property type="entry name" value="UNCHARACTERIZED PROTEIN YHCG-RELATED"/>
    <property type="match status" value="1"/>
</dbReference>
<proteinExistence type="predicted"/>
<dbReference type="Proteomes" id="UP000004690">
    <property type="component" value="Unassembled WGS sequence"/>
</dbReference>
<keyword evidence="4" id="KW-1185">Reference proteome</keyword>
<dbReference type="HOGENOM" id="CLU_046640_1_1_10"/>
<evidence type="ECO:0000313" key="3">
    <source>
        <dbReference type="EMBL" id="EIJ39926.1"/>
    </source>
</evidence>
<dbReference type="EMBL" id="JH651379">
    <property type="protein sequence ID" value="EIJ39926.1"/>
    <property type="molecule type" value="Genomic_DNA"/>
</dbReference>
<dbReference type="eggNOG" id="COG4804">
    <property type="taxonomic scope" value="Bacteria"/>
</dbReference>
<dbReference type="Gene3D" id="3.40.1350.10">
    <property type="match status" value="1"/>
</dbReference>
<dbReference type="Pfam" id="PF17761">
    <property type="entry name" value="DUF1016_N"/>
    <property type="match status" value="1"/>
</dbReference>
<dbReference type="InterPro" id="IPR041527">
    <property type="entry name" value="YhcG_N"/>
</dbReference>
<feature type="domain" description="YhcG N-terminal" evidence="2">
    <location>
        <begin position="14"/>
        <end position="161"/>
    </location>
</feature>